<dbReference type="GeneID" id="84905853"/>
<proteinExistence type="predicted"/>
<dbReference type="STRING" id="629741.GCWU000324_02230"/>
<accession>C4GJK6</accession>
<dbReference type="HOGENOM" id="CLU_2770401_0_0_4"/>
<evidence type="ECO:0000313" key="2">
    <source>
        <dbReference type="EMBL" id="EEP67979.1"/>
    </source>
</evidence>
<feature type="region of interest" description="Disordered" evidence="1">
    <location>
        <begin position="1"/>
        <end position="23"/>
    </location>
</feature>
<organism evidence="2 3">
    <name type="scientific">Kingella oralis ATCC 51147</name>
    <dbReference type="NCBI Taxonomy" id="629741"/>
    <lineage>
        <taxon>Bacteria</taxon>
        <taxon>Pseudomonadati</taxon>
        <taxon>Pseudomonadota</taxon>
        <taxon>Betaproteobacteria</taxon>
        <taxon>Neisseriales</taxon>
        <taxon>Neisseriaceae</taxon>
        <taxon>Kingella</taxon>
    </lineage>
</organism>
<dbReference type="EMBL" id="ACJW02000003">
    <property type="protein sequence ID" value="EEP67979.1"/>
    <property type="molecule type" value="Genomic_DNA"/>
</dbReference>
<sequence>MYSKQRQPETLGLHGNRKSGYGSDTPCPVFRCAKVEGNLKRQLSRFQAASNANHKIQTHFQAASTQIVK</sequence>
<reference evidence="2" key="1">
    <citation type="submission" date="2009-04" db="EMBL/GenBank/DDBJ databases">
        <authorList>
            <person name="Weinstock G."/>
            <person name="Sodergren E."/>
            <person name="Clifton S."/>
            <person name="Fulton L."/>
            <person name="Fulton B."/>
            <person name="Courtney L."/>
            <person name="Fronick C."/>
            <person name="Harrison M."/>
            <person name="Strong C."/>
            <person name="Farmer C."/>
            <person name="Delahaunty K."/>
            <person name="Markovic C."/>
            <person name="Hall O."/>
            <person name="Minx P."/>
            <person name="Tomlinson C."/>
            <person name="Mitreva M."/>
            <person name="Nelson J."/>
            <person name="Hou S."/>
            <person name="Wollam A."/>
            <person name="Pepin K.H."/>
            <person name="Johnson M."/>
            <person name="Bhonagiri V."/>
            <person name="Nash W.E."/>
            <person name="Warren W."/>
            <person name="Chinwalla A."/>
            <person name="Mardis E.R."/>
            <person name="Wilson R.K."/>
        </authorList>
    </citation>
    <scope>NUCLEOTIDE SEQUENCE [LARGE SCALE GENOMIC DNA]</scope>
    <source>
        <strain evidence="2">ATCC 51147</strain>
    </source>
</reference>
<protein>
    <submittedName>
        <fullName evidence="2">Uncharacterized protein</fullName>
    </submittedName>
</protein>
<evidence type="ECO:0000256" key="1">
    <source>
        <dbReference type="SAM" id="MobiDB-lite"/>
    </source>
</evidence>
<dbReference type="AlphaFoldDB" id="C4GJK6"/>
<dbReference type="RefSeq" id="WP_003797322.1">
    <property type="nucleotide sequence ID" value="NZ_GG665872.1"/>
</dbReference>
<name>C4GJK6_9NEIS</name>
<evidence type="ECO:0000313" key="3">
    <source>
        <dbReference type="Proteomes" id="UP000003009"/>
    </source>
</evidence>
<dbReference type="Proteomes" id="UP000003009">
    <property type="component" value="Unassembled WGS sequence"/>
</dbReference>
<keyword evidence="3" id="KW-1185">Reference proteome</keyword>
<gene>
    <name evidence="2" type="ORF">GCWU000324_02230</name>
</gene>
<comment type="caution">
    <text evidence="2">The sequence shown here is derived from an EMBL/GenBank/DDBJ whole genome shotgun (WGS) entry which is preliminary data.</text>
</comment>